<proteinExistence type="predicted"/>
<evidence type="ECO:0000313" key="6">
    <source>
        <dbReference type="Proteomes" id="UP000009186"/>
    </source>
</evidence>
<dbReference type="KEGG" id="fbr:FBFL15_2368"/>
<gene>
    <name evidence="5" type="ordered locus">FBFL15_2368</name>
</gene>
<dbReference type="eggNOG" id="COG1629">
    <property type="taxonomic scope" value="Bacteria"/>
</dbReference>
<dbReference type="PANTHER" id="PTHR40980:SF4">
    <property type="entry name" value="TONB-DEPENDENT RECEPTOR-LIKE BETA-BARREL DOMAIN-CONTAINING PROTEIN"/>
    <property type="match status" value="1"/>
</dbReference>
<dbReference type="STRING" id="1034807.FBFL15_2368"/>
<keyword evidence="3" id="KW-0998">Cell outer membrane</keyword>
<dbReference type="Gene3D" id="2.60.40.1120">
    <property type="entry name" value="Carboxypeptidase-like, regulatory domain"/>
    <property type="match status" value="1"/>
</dbReference>
<evidence type="ECO:0000259" key="4">
    <source>
        <dbReference type="Pfam" id="PF14905"/>
    </source>
</evidence>
<dbReference type="InterPro" id="IPR008969">
    <property type="entry name" value="CarboxyPept-like_regulatory"/>
</dbReference>
<dbReference type="Pfam" id="PF14905">
    <property type="entry name" value="OMP_b-brl_3"/>
    <property type="match status" value="1"/>
</dbReference>
<dbReference type="Pfam" id="PF13715">
    <property type="entry name" value="CarbopepD_reg_2"/>
    <property type="match status" value="1"/>
</dbReference>
<dbReference type="Proteomes" id="UP000009186">
    <property type="component" value="Chromosome"/>
</dbReference>
<evidence type="ECO:0000256" key="2">
    <source>
        <dbReference type="ARBA" id="ARBA00023136"/>
    </source>
</evidence>
<comment type="subcellular location">
    <subcellularLocation>
        <location evidence="1">Cell outer membrane</location>
    </subcellularLocation>
</comment>
<dbReference type="GO" id="GO:0009279">
    <property type="term" value="C:cell outer membrane"/>
    <property type="evidence" value="ECO:0007669"/>
    <property type="project" value="UniProtKB-SubCell"/>
</dbReference>
<evidence type="ECO:0000256" key="1">
    <source>
        <dbReference type="ARBA" id="ARBA00004442"/>
    </source>
</evidence>
<dbReference type="Gene3D" id="2.40.170.20">
    <property type="entry name" value="TonB-dependent receptor, beta-barrel domain"/>
    <property type="match status" value="1"/>
</dbReference>
<protein>
    <submittedName>
        <fullName evidence="5">Probable TonB-dependent outer membrane receptor</fullName>
    </submittedName>
</protein>
<dbReference type="SUPFAM" id="SSF56935">
    <property type="entry name" value="Porins"/>
    <property type="match status" value="1"/>
</dbReference>
<keyword evidence="6" id="KW-1185">Reference proteome</keyword>
<name>G2Z334_FLABF</name>
<evidence type="ECO:0000313" key="5">
    <source>
        <dbReference type="EMBL" id="CCB70378.1"/>
    </source>
</evidence>
<dbReference type="AlphaFoldDB" id="G2Z334"/>
<evidence type="ECO:0000256" key="3">
    <source>
        <dbReference type="ARBA" id="ARBA00023237"/>
    </source>
</evidence>
<dbReference type="PANTHER" id="PTHR40980">
    <property type="entry name" value="PLUG DOMAIN-CONTAINING PROTEIN"/>
    <property type="match status" value="1"/>
</dbReference>
<keyword evidence="2" id="KW-0472">Membrane</keyword>
<dbReference type="SUPFAM" id="SSF49464">
    <property type="entry name" value="Carboxypeptidase regulatory domain-like"/>
    <property type="match status" value="1"/>
</dbReference>
<dbReference type="HOGENOM" id="CLU_017617_1_0_10"/>
<organism evidence="5 6">
    <name type="scientific">Flavobacterium branchiophilum (strain FL-15)</name>
    <dbReference type="NCBI Taxonomy" id="1034807"/>
    <lineage>
        <taxon>Bacteria</taxon>
        <taxon>Pseudomonadati</taxon>
        <taxon>Bacteroidota</taxon>
        <taxon>Flavobacteriia</taxon>
        <taxon>Flavobacteriales</taxon>
        <taxon>Flavobacteriaceae</taxon>
        <taxon>Flavobacterium</taxon>
    </lineage>
</organism>
<accession>G2Z334</accession>
<keyword evidence="5" id="KW-0675">Receptor</keyword>
<feature type="domain" description="Outer membrane protein beta-barrel" evidence="4">
    <location>
        <begin position="364"/>
        <end position="766"/>
    </location>
</feature>
<dbReference type="InterPro" id="IPR041700">
    <property type="entry name" value="OMP_b-brl_3"/>
</dbReference>
<sequence length="789" mass="90250">MTKFTIFLWLFVLPFGVLAQVKISGQITDSQNKPLELLEVQLQNNQALITHSDLTDSKGNFSLTTPKGTYTLLIKHLGKVLKEQTINASQDVNLGIIILNDTPQQLQEVVVNSKKKLIERKVDRLVFNVENSISASGGDAIDALKITPGIRVQNDAISMIGKSGMAVMVNDRIIQLRGEDVVNYLKTLSSDDIKKIEVITTPPAKYDAEGNSGLINIVLKQGVLNSWSNSIRSAYIQTTYPSVSMGNTLNYSKNKFNIRATVDGKVGNELGIDIIDIQYADQKWETTNNRKISQNFYSSDIFIEYISKKSKIGFNYILNNSIPNINDNYIAKINSLSGVSSILSNGNVNQNNINHSFNVHLYQTLDTIGKKVGVELDYVNYKSSRDRNFLTRNFDINQIQTNLYSGLNNGSQKIDIYSARVDVEHPNKYFNLSYGAKISTTKTNNDVSFFETTSGMPIIDLTQTDNFLYTENTQALYINGNKNISEKWSIQLGLRYEFTQTLGESITLAQNNKLKYNQFFPTFYLQHTANENNIFNINYSKRIKRPTFSELNPFRWYINEYSYAEGNPFLQPSFADNFEFTHIYKSKLISTMFFQYNTNGFGQVPVNKDLELAILRKNFYNYYTIGISETYIFNKFSWWQSQNTLYTFYTDSKIISEGIQLKPLNGFTYNISTNNSFILNKNKTLTAEVSFNYQGPMSILIADQDSNYSLDFGVRYFMLDKNLQISFNVYDLFKTSFSDSRIVSNNTLYTFNEFSDNRYFKLSAIYKFGNKKINIEEKDSNLEEKGRIK</sequence>
<dbReference type="RefSeq" id="WP_014084838.1">
    <property type="nucleotide sequence ID" value="NC_016001.1"/>
</dbReference>
<dbReference type="InterPro" id="IPR036942">
    <property type="entry name" value="Beta-barrel_TonB_sf"/>
</dbReference>
<dbReference type="EMBL" id="FQ859183">
    <property type="protein sequence ID" value="CCB70378.1"/>
    <property type="molecule type" value="Genomic_DNA"/>
</dbReference>
<reference evidence="5 6" key="1">
    <citation type="journal article" date="2011" name="Appl. Environ. Microbiol.">
        <title>Complete genome sequence of the fish pathogen Flavobacterium branchiophilum.</title>
        <authorList>
            <consortium name="1:IP"/>
            <consortium name="Microbial Evolutionary Genomics,F-75015 Paris"/>
            <consortium name="France 2:CNRS"/>
            <consortium name="URA2171"/>
            <consortium name="F-75015 Paris,France 3:Unite de Virologie et Immunologie Mol."/>
            <consortium name="INRA,78352 Jouy en Josas Cedex"/>
            <consortium name="France. 4:Unite de Mathemathique"/>
            <consortium name="Informatique et Genome,INRA"/>
            <consortium name="78352 Jouy en Josas Cedex"/>
            <consortium name="France. 5:CEA/Genoscope"/>
            <consortium name="Evry"/>
            <consortium name="France"/>
            <person name="Touchon M."/>
            <person name="Barbier P."/>
            <person name="Bernardet J.F."/>
            <person name="Loux V."/>
            <person name="Vacherie B."/>
            <person name="Barbe V."/>
            <person name="Rocha E.P."/>
            <person name="Duchaud E."/>
        </authorList>
    </citation>
    <scope>NUCLEOTIDE SEQUENCE [LARGE SCALE GENOMIC DNA]</scope>
    <source>
        <strain evidence="5 6">FL-15</strain>
    </source>
</reference>